<proteinExistence type="predicted"/>
<accession>A0A813DG15</accession>
<evidence type="ECO:0000313" key="2">
    <source>
        <dbReference type="Proteomes" id="UP000654075"/>
    </source>
</evidence>
<dbReference type="AlphaFoldDB" id="A0A813DG15"/>
<comment type="caution">
    <text evidence="1">The sequence shown here is derived from an EMBL/GenBank/DDBJ whole genome shotgun (WGS) entry which is preliminary data.</text>
</comment>
<protein>
    <submittedName>
        <fullName evidence="1">Uncharacterized protein</fullName>
    </submittedName>
</protein>
<evidence type="ECO:0000313" key="1">
    <source>
        <dbReference type="EMBL" id="CAE8586596.1"/>
    </source>
</evidence>
<reference evidence="1" key="1">
    <citation type="submission" date="2021-02" db="EMBL/GenBank/DDBJ databases">
        <authorList>
            <person name="Dougan E. K."/>
            <person name="Rhodes N."/>
            <person name="Thang M."/>
            <person name="Chan C."/>
        </authorList>
    </citation>
    <scope>NUCLEOTIDE SEQUENCE</scope>
</reference>
<organism evidence="1 2">
    <name type="scientific">Polarella glacialis</name>
    <name type="common">Dinoflagellate</name>
    <dbReference type="NCBI Taxonomy" id="89957"/>
    <lineage>
        <taxon>Eukaryota</taxon>
        <taxon>Sar</taxon>
        <taxon>Alveolata</taxon>
        <taxon>Dinophyceae</taxon>
        <taxon>Suessiales</taxon>
        <taxon>Suessiaceae</taxon>
        <taxon>Polarella</taxon>
    </lineage>
</organism>
<sequence>MARTSLGPRQLSRGWTARVSKRCPLVAFAALVWLTLAPCWTSSPNCRQGGDESLLPGMMERRAVVAGLLAATAAPQVSSANVGSQSFEKVVVAGDPFSGRPRDQVKAANKKVKALLDLECWTELVCDGDEIRRYMGTVGTTSPLFKLETALQDLYFVDNGNSNLPDLDQIVERIRSADYLAYSSIFSMASGGQSPKTWIDDCLTQVKKLSTELQAVVTGLAIT</sequence>
<gene>
    <name evidence="1" type="ORF">PGLA1383_LOCUS5448</name>
</gene>
<keyword evidence="2" id="KW-1185">Reference proteome</keyword>
<dbReference type="OrthoDB" id="5313at2759"/>
<name>A0A813DG15_POLGL</name>
<dbReference type="EMBL" id="CAJNNV010002141">
    <property type="protein sequence ID" value="CAE8586596.1"/>
    <property type="molecule type" value="Genomic_DNA"/>
</dbReference>
<dbReference type="Proteomes" id="UP000654075">
    <property type="component" value="Unassembled WGS sequence"/>
</dbReference>